<proteinExistence type="predicted"/>
<dbReference type="InterPro" id="IPR057451">
    <property type="entry name" value="BRWD/PHIP_AD"/>
</dbReference>
<sequence length="1077" mass="121667">MPNMISSFLGTIVPSFRILTGMFLTRHYLDIRMLCSTVCHVNPRALKGSSCLCFIIILSCSCFMNSIPLAKSWKPNFRPTGGTCKISSVMQAVMRGEMLGMIPYPEPYQSMYQQRRLGALGIEWRPSSVRFAVGADLSLDQGYQMFPVLDLDLLIDPLPEFIDAMDWEPEHEVQSDDTDSEYNVTEEYSSGGEQGSLSTNSSGNPECSSEDSGVEGTHKDALRRSKRKKQKTEGEIMTSSGRRIKRKNLDDGDGDALRKNWRRKSRQGHKASRKKSSSLKTLRPQRAAARNALTLFSRITGGVPTDGEEEEEGSENSSESEATLQDSNIDSEESDKSLQNKRHEHSKGKEVLVDESEGVVRPHEDSEHRISAGNRGRLVLKFPVRDLNKSVPAENTKVESKRTPNLVGSSSKSPREANEVNKDWSQDPDYLADDANYSGTERSQKGEHINVDNHLDLFEGYDQKIKWGGFRARTSKRLKMGDPLPLTEYGKFYSSAETPFHGGLTDEMVSTNQRQVEHGTTEVFDGAVNGKEHSSLENHSELKENPTPSTKLRIRSKIMSEDERSKVKSASSMEDGKNGGSDARSENPDVKQNLNLEVPDNDGTIGPDQKALAISVAQIDGTSRNSCDKMYSNVYRRSKSSRARSNPQDDSGGVNVNTSNVSNHNLDLPEVSIDGIHHTRSMGLRATIRDANDVGHTIKLREDHDGSNGSSAAVQNASINACNEPPCEEWRSGSRINVGLRSTRNRRSSYHIRDSSPPYQRKSHQDVKNSSWLMLSTHEEGSRYIPQLGDEVAYLRQGHQEFISRRRAKVGHWETLKSNIRAVEFCRVQNLEYAPSGGGEICCRMTLQVANSSSSVTGKTFTLTLPELNDFPDFLVERKRYDAAMQRNWTPRDKCQIWWKNPGEENGSWWKGRIVSVKPKSPEFPDSPWERYDVRYSGNPPETFLHSPWELHDVEKYCDDKTQWEPPHIDNEIRDKMLSFLDKLNESGEKDQDRYGIQKLKQVSQKPKFLNRFDVPLSLEVIHARLENNYYRSVEAMKHDISVMLSNAEAYFFDKKAELSTKMKRLSDWFDRTLSSL</sequence>
<feature type="compositionally biased region" description="Basic and acidic residues" evidence="3">
    <location>
        <begin position="347"/>
        <end position="370"/>
    </location>
</feature>
<evidence type="ECO:0000256" key="2">
    <source>
        <dbReference type="PROSITE-ProRule" id="PRU00035"/>
    </source>
</evidence>
<dbReference type="GO" id="GO:0005634">
    <property type="term" value="C:nucleus"/>
    <property type="evidence" value="ECO:0007669"/>
    <property type="project" value="TreeGrafter"/>
</dbReference>
<dbReference type="PANTHER" id="PTHR16266">
    <property type="entry name" value="WD REPEAT DOMAIN 9"/>
    <property type="match status" value="1"/>
</dbReference>
<evidence type="ECO:0000256" key="3">
    <source>
        <dbReference type="SAM" id="MobiDB-lite"/>
    </source>
</evidence>
<gene>
    <name evidence="5" type="ORF">Acr_22g0009050</name>
</gene>
<dbReference type="Proteomes" id="UP000585474">
    <property type="component" value="Unassembled WGS sequence"/>
</dbReference>
<feature type="compositionally biased region" description="Basic and acidic residues" evidence="3">
    <location>
        <begin position="413"/>
        <end position="425"/>
    </location>
</feature>
<comment type="caution">
    <text evidence="5">The sequence shown here is derived from an EMBL/GenBank/DDBJ whole genome shotgun (WGS) entry which is preliminary data.</text>
</comment>
<dbReference type="InterPro" id="IPR052060">
    <property type="entry name" value="Bromo_WD_repeat"/>
</dbReference>
<accession>A0A7J0GL12</accession>
<dbReference type="InterPro" id="IPR001487">
    <property type="entry name" value="Bromodomain"/>
</dbReference>
<feature type="compositionally biased region" description="Polar residues" evidence="3">
    <location>
        <begin position="195"/>
        <end position="207"/>
    </location>
</feature>
<evidence type="ECO:0000313" key="5">
    <source>
        <dbReference type="EMBL" id="GFZ11507.1"/>
    </source>
</evidence>
<feature type="domain" description="Bromo" evidence="4">
    <location>
        <begin position="1007"/>
        <end position="1051"/>
    </location>
</feature>
<protein>
    <submittedName>
        <fullName evidence="5">WD40/YVTN repeat and Bromo-WDR9-I-like domain-containing protein</fullName>
    </submittedName>
</protein>
<reference evidence="5 6" key="1">
    <citation type="submission" date="2019-07" db="EMBL/GenBank/DDBJ databases">
        <title>De Novo Assembly of kiwifruit Actinidia rufa.</title>
        <authorList>
            <person name="Sugita-Konishi S."/>
            <person name="Sato K."/>
            <person name="Mori E."/>
            <person name="Abe Y."/>
            <person name="Kisaki G."/>
            <person name="Hamano K."/>
            <person name="Suezawa K."/>
            <person name="Otani M."/>
            <person name="Fukuda T."/>
            <person name="Manabe T."/>
            <person name="Gomi K."/>
            <person name="Tabuchi M."/>
            <person name="Akimitsu K."/>
            <person name="Kataoka I."/>
        </authorList>
    </citation>
    <scope>NUCLEOTIDE SEQUENCE [LARGE SCALE GENOMIC DNA]</scope>
    <source>
        <strain evidence="6">cv. Fuchu</strain>
    </source>
</reference>
<dbReference type="GO" id="GO:0006357">
    <property type="term" value="P:regulation of transcription by RNA polymerase II"/>
    <property type="evidence" value="ECO:0007669"/>
    <property type="project" value="TreeGrafter"/>
</dbReference>
<evidence type="ECO:0000256" key="1">
    <source>
        <dbReference type="ARBA" id="ARBA00023117"/>
    </source>
</evidence>
<dbReference type="EMBL" id="BJWL01000022">
    <property type="protein sequence ID" value="GFZ11507.1"/>
    <property type="molecule type" value="Genomic_DNA"/>
</dbReference>
<keyword evidence="6" id="KW-1185">Reference proteome</keyword>
<dbReference type="PANTHER" id="PTHR16266:SF17">
    <property type="entry name" value="BRWD3"/>
    <property type="match status" value="1"/>
</dbReference>
<dbReference type="FunFam" id="1.20.920.10:FF:000058">
    <property type="entry name" value="WD40/YVTN repeat-like-containing domain"/>
    <property type="match status" value="1"/>
</dbReference>
<dbReference type="InterPro" id="IPR036427">
    <property type="entry name" value="Bromodomain-like_sf"/>
</dbReference>
<dbReference type="PROSITE" id="PS50014">
    <property type="entry name" value="BROMODOMAIN_2"/>
    <property type="match status" value="1"/>
</dbReference>
<feature type="region of interest" description="Disordered" evidence="3">
    <location>
        <begin position="170"/>
        <end position="446"/>
    </location>
</feature>
<dbReference type="GO" id="GO:0007010">
    <property type="term" value="P:cytoskeleton organization"/>
    <property type="evidence" value="ECO:0007669"/>
    <property type="project" value="TreeGrafter"/>
</dbReference>
<feature type="compositionally biased region" description="Low complexity" evidence="3">
    <location>
        <begin position="651"/>
        <end position="665"/>
    </location>
</feature>
<dbReference type="OrthoDB" id="538223at2759"/>
<dbReference type="CDD" id="cd05529">
    <property type="entry name" value="Bromo_WDR9_I_like"/>
    <property type="match status" value="1"/>
</dbReference>
<keyword evidence="1 2" id="KW-0103">Bromodomain</keyword>
<feature type="region of interest" description="Disordered" evidence="3">
    <location>
        <begin position="623"/>
        <end position="666"/>
    </location>
</feature>
<dbReference type="GO" id="GO:0008360">
    <property type="term" value="P:regulation of cell shape"/>
    <property type="evidence" value="ECO:0007669"/>
    <property type="project" value="TreeGrafter"/>
</dbReference>
<dbReference type="Gene3D" id="1.20.920.10">
    <property type="entry name" value="Bromodomain-like"/>
    <property type="match status" value="1"/>
</dbReference>
<feature type="compositionally biased region" description="Basic and acidic residues" evidence="3">
    <location>
        <begin position="533"/>
        <end position="544"/>
    </location>
</feature>
<dbReference type="Pfam" id="PF25313">
    <property type="entry name" value="BRWD_AD"/>
    <property type="match status" value="1"/>
</dbReference>
<feature type="region of interest" description="Disordered" evidence="3">
    <location>
        <begin position="533"/>
        <end position="607"/>
    </location>
</feature>
<evidence type="ECO:0000259" key="4">
    <source>
        <dbReference type="PROSITE" id="PS50014"/>
    </source>
</evidence>
<organism evidence="5 6">
    <name type="scientific">Actinidia rufa</name>
    <dbReference type="NCBI Taxonomy" id="165716"/>
    <lineage>
        <taxon>Eukaryota</taxon>
        <taxon>Viridiplantae</taxon>
        <taxon>Streptophyta</taxon>
        <taxon>Embryophyta</taxon>
        <taxon>Tracheophyta</taxon>
        <taxon>Spermatophyta</taxon>
        <taxon>Magnoliopsida</taxon>
        <taxon>eudicotyledons</taxon>
        <taxon>Gunneridae</taxon>
        <taxon>Pentapetalae</taxon>
        <taxon>asterids</taxon>
        <taxon>Ericales</taxon>
        <taxon>Actinidiaceae</taxon>
        <taxon>Actinidia</taxon>
    </lineage>
</organism>
<feature type="compositionally biased region" description="Basic and acidic residues" evidence="3">
    <location>
        <begin position="247"/>
        <end position="258"/>
    </location>
</feature>
<evidence type="ECO:0000313" key="6">
    <source>
        <dbReference type="Proteomes" id="UP000585474"/>
    </source>
</evidence>
<feature type="compositionally biased region" description="Basic residues" evidence="3">
    <location>
        <begin position="259"/>
        <end position="277"/>
    </location>
</feature>
<dbReference type="SUPFAM" id="SSF47370">
    <property type="entry name" value="Bromodomain"/>
    <property type="match status" value="1"/>
</dbReference>
<dbReference type="Pfam" id="PF00439">
    <property type="entry name" value="Bromodomain"/>
    <property type="match status" value="1"/>
</dbReference>
<dbReference type="AlphaFoldDB" id="A0A7J0GL12"/>
<name>A0A7J0GL12_9ERIC</name>